<dbReference type="GO" id="GO:0005737">
    <property type="term" value="C:cytoplasm"/>
    <property type="evidence" value="ECO:0007669"/>
    <property type="project" value="TreeGrafter"/>
</dbReference>
<dbReference type="EC" id="1.1.1.81" evidence="3"/>
<dbReference type="Gene3D" id="3.40.50.10180">
    <property type="entry name" value="Glycerate kinase, MOFRL-like N-terminal domain"/>
    <property type="match status" value="1"/>
</dbReference>
<evidence type="ECO:0000313" key="3">
    <source>
        <dbReference type="EMBL" id="QDU57712.1"/>
    </source>
</evidence>
<proteinExistence type="predicted"/>
<dbReference type="InterPro" id="IPR007835">
    <property type="entry name" value="MOFRL"/>
</dbReference>
<keyword evidence="3" id="KW-0670">Pyruvate</keyword>
<dbReference type="Gene3D" id="3.40.1480.10">
    <property type="entry name" value="MOFRL domain"/>
    <property type="match status" value="1"/>
</dbReference>
<dbReference type="GO" id="GO:0008887">
    <property type="term" value="F:glycerate kinase activity"/>
    <property type="evidence" value="ECO:0007669"/>
    <property type="project" value="InterPro"/>
</dbReference>
<sequence>MPTATQLRRDALAIWQAGVDSVLADRLLEREVQIDGQWLLVGDQEFDLEPVGRIVVVGAGKAGAAMARGLESALGPQLLAEKQVEGWVNVPAGTVTPTTAIHLHPSRPAGVNEPRPEGVEGSRQILNLVSSLAPNDLCLCLLSGGGSALLPAPSAGVSLAEKIAITRLLSGSGATIDQLNAVRRQLSDIKGGGLARACTASQLVTLVISDVLGDPLETIASGPTYPTKAGPEEAMQVLTELELLEHPDPVSIVEFLRRRLETGPHSPTPAIAELHHVILANNATAVDAAGIEAERRGYNHAMDCATSSEGPAEDVGRHLASMALSMRDTPGGPNCLITGGEPTVKLVASDQRGLGGRNQQLVLAAIQELGNCQGIALLSGGTDGEDGPTDAAGAFVDEQVIRQAQAGSLSAADYLARNDAYHYFEPLQSLIKTGPTGTNVCDLRVLVVDQQPKAK</sequence>
<evidence type="ECO:0000313" key="4">
    <source>
        <dbReference type="Proteomes" id="UP000315750"/>
    </source>
</evidence>
<dbReference type="OrthoDB" id="9766552at2"/>
<keyword evidence="4" id="KW-1185">Reference proteome</keyword>
<name>A0A518ASK8_9BACT</name>
<dbReference type="PANTHER" id="PTHR12227:SF0">
    <property type="entry name" value="GLYCERATE KINASE"/>
    <property type="match status" value="1"/>
</dbReference>
<dbReference type="Pfam" id="PF13660">
    <property type="entry name" value="DUF4147"/>
    <property type="match status" value="1"/>
</dbReference>
<keyword evidence="3" id="KW-0560">Oxidoreductase</keyword>
<dbReference type="GO" id="GO:0016618">
    <property type="term" value="F:hydroxypyruvate reductase [NAD(P)H] activity"/>
    <property type="evidence" value="ECO:0007669"/>
    <property type="project" value="UniProtKB-EC"/>
</dbReference>
<dbReference type="EMBL" id="CP036278">
    <property type="protein sequence ID" value="QDU57712.1"/>
    <property type="molecule type" value="Genomic_DNA"/>
</dbReference>
<accession>A0A518ASK8</accession>
<dbReference type="PANTHER" id="PTHR12227">
    <property type="entry name" value="GLYCERATE KINASE"/>
    <property type="match status" value="1"/>
</dbReference>
<dbReference type="FunFam" id="3.40.1480.10:FF:000002">
    <property type="entry name" value="Glycerate kinase"/>
    <property type="match status" value="1"/>
</dbReference>
<dbReference type="KEGG" id="amuc:Pan181_39340"/>
<dbReference type="InterPro" id="IPR038614">
    <property type="entry name" value="GK_N_sf"/>
</dbReference>
<dbReference type="SUPFAM" id="SSF82544">
    <property type="entry name" value="GckA/TtuD-like"/>
    <property type="match status" value="1"/>
</dbReference>
<dbReference type="Proteomes" id="UP000315750">
    <property type="component" value="Chromosome"/>
</dbReference>
<gene>
    <name evidence="3" type="primary">ttuD</name>
    <name evidence="3" type="ORF">Pan181_39340</name>
</gene>
<reference evidence="3 4" key="1">
    <citation type="submission" date="2019-02" db="EMBL/GenBank/DDBJ databases">
        <title>Deep-cultivation of Planctomycetes and their phenomic and genomic characterization uncovers novel biology.</title>
        <authorList>
            <person name="Wiegand S."/>
            <person name="Jogler M."/>
            <person name="Boedeker C."/>
            <person name="Pinto D."/>
            <person name="Vollmers J."/>
            <person name="Rivas-Marin E."/>
            <person name="Kohn T."/>
            <person name="Peeters S.H."/>
            <person name="Heuer A."/>
            <person name="Rast P."/>
            <person name="Oberbeckmann S."/>
            <person name="Bunk B."/>
            <person name="Jeske O."/>
            <person name="Meyerdierks A."/>
            <person name="Storesund J.E."/>
            <person name="Kallscheuer N."/>
            <person name="Luecker S."/>
            <person name="Lage O.M."/>
            <person name="Pohl T."/>
            <person name="Merkel B.J."/>
            <person name="Hornburger P."/>
            <person name="Mueller R.-W."/>
            <person name="Bruemmer F."/>
            <person name="Labrenz M."/>
            <person name="Spormann A.M."/>
            <person name="Op den Camp H."/>
            <person name="Overmann J."/>
            <person name="Amann R."/>
            <person name="Jetten M.S.M."/>
            <person name="Mascher T."/>
            <person name="Medema M.H."/>
            <person name="Devos D.P."/>
            <person name="Kaster A.-K."/>
            <person name="Ovreas L."/>
            <person name="Rohde M."/>
            <person name="Galperin M.Y."/>
            <person name="Jogler C."/>
        </authorList>
    </citation>
    <scope>NUCLEOTIDE SEQUENCE [LARGE SCALE GENOMIC DNA]</scope>
    <source>
        <strain evidence="3 4">Pan181</strain>
    </source>
</reference>
<evidence type="ECO:0000259" key="2">
    <source>
        <dbReference type="Pfam" id="PF13660"/>
    </source>
</evidence>
<dbReference type="AlphaFoldDB" id="A0A518ASK8"/>
<dbReference type="Pfam" id="PF05161">
    <property type="entry name" value="MOFRL"/>
    <property type="match status" value="1"/>
</dbReference>
<organism evidence="3 4">
    <name type="scientific">Aeoliella mucimassa</name>
    <dbReference type="NCBI Taxonomy" id="2527972"/>
    <lineage>
        <taxon>Bacteria</taxon>
        <taxon>Pseudomonadati</taxon>
        <taxon>Planctomycetota</taxon>
        <taxon>Planctomycetia</taxon>
        <taxon>Pirellulales</taxon>
        <taxon>Lacipirellulaceae</taxon>
        <taxon>Aeoliella</taxon>
    </lineage>
</organism>
<dbReference type="RefSeq" id="WP_145249025.1">
    <property type="nucleotide sequence ID" value="NZ_CP036278.1"/>
</dbReference>
<dbReference type="InterPro" id="IPR039760">
    <property type="entry name" value="MOFRL_protein"/>
</dbReference>
<dbReference type="InterPro" id="IPR025286">
    <property type="entry name" value="MOFRL_assoc_dom"/>
</dbReference>
<dbReference type="InterPro" id="IPR037035">
    <property type="entry name" value="GK-like_C_sf"/>
</dbReference>
<feature type="domain" description="MOFRL" evidence="1">
    <location>
        <begin position="335"/>
        <end position="442"/>
    </location>
</feature>
<evidence type="ECO:0000259" key="1">
    <source>
        <dbReference type="Pfam" id="PF05161"/>
    </source>
</evidence>
<protein>
    <submittedName>
        <fullName evidence="3">Hydroxypyruvate reductase</fullName>
        <ecNumber evidence="3">1.1.1.81</ecNumber>
    </submittedName>
</protein>
<feature type="domain" description="MOFRL-associated" evidence="2">
    <location>
        <begin position="11"/>
        <end position="249"/>
    </location>
</feature>